<gene>
    <name evidence="2" type="ORF">AB675_10155</name>
</gene>
<dbReference type="GeneID" id="28730787"/>
<comment type="caution">
    <text evidence="2">The sequence shown here is derived from an EMBL/GenBank/DDBJ whole genome shotgun (WGS) entry which is preliminary data.</text>
</comment>
<dbReference type="STRING" id="1664694.A0A0N0NI18"/>
<dbReference type="InterPro" id="IPR002466">
    <property type="entry name" value="A_deamin"/>
</dbReference>
<dbReference type="PANTHER" id="PTHR47803">
    <property type="entry name" value="TRNA-SPECIFIC ADENOSINE DEAMINASE 1"/>
    <property type="match status" value="1"/>
</dbReference>
<evidence type="ECO:0000313" key="3">
    <source>
        <dbReference type="Proteomes" id="UP000038010"/>
    </source>
</evidence>
<accession>A0A0N0NI18</accession>
<dbReference type="InterPro" id="IPR042935">
    <property type="entry name" value="Tad1"/>
</dbReference>
<sequence>MVECEPGQRPFRLVDDLSMHFFTSEAPCGDASMDLLMRSKAPEDAIPWDTPNAIEGDVEAPSLPGRANFGLLGALRRKPARADAEPSLSKSCSDKLTIKQVTSVLSFPTDMFFERSPSAFIKTLIVPYEQFHEESYKRAFSPTGRAKFENIKGTTYFDVHQLPPYFNDFSFRKEAGSRKASNISTLWIKGPGDAGRSQTEILLNGVKQGYKQTSDDTRKQSLICRKQMAELGRAIQEKLGPDDSVRLRTSYCSVKDSEIRRDIISRKDAARLVLGTWIRNTGDEAWSI</sequence>
<dbReference type="GO" id="GO:0002100">
    <property type="term" value="P:tRNA wobble adenosine to inosine editing"/>
    <property type="evidence" value="ECO:0007669"/>
    <property type="project" value="InterPro"/>
</dbReference>
<evidence type="ECO:0000259" key="1">
    <source>
        <dbReference type="PROSITE" id="PS50141"/>
    </source>
</evidence>
<dbReference type="GO" id="GO:0003723">
    <property type="term" value="F:RNA binding"/>
    <property type="evidence" value="ECO:0007669"/>
    <property type="project" value="InterPro"/>
</dbReference>
<proteinExistence type="predicted"/>
<dbReference type="SMART" id="SM00552">
    <property type="entry name" value="ADEAMc"/>
    <property type="match status" value="1"/>
</dbReference>
<evidence type="ECO:0000313" key="2">
    <source>
        <dbReference type="EMBL" id="KPI35208.1"/>
    </source>
</evidence>
<dbReference type="PROSITE" id="PS50141">
    <property type="entry name" value="A_DEAMIN_EDITASE"/>
    <property type="match status" value="1"/>
</dbReference>
<dbReference type="RefSeq" id="XP_017995171.1">
    <property type="nucleotide sequence ID" value="XM_018138907.1"/>
</dbReference>
<dbReference type="PANTHER" id="PTHR47803:SF1">
    <property type="entry name" value="TRNA-SPECIFIC ADENOSINE DEAMINASE 1"/>
    <property type="match status" value="1"/>
</dbReference>
<feature type="domain" description="A to I editase" evidence="1">
    <location>
        <begin position="1"/>
        <end position="288"/>
    </location>
</feature>
<dbReference type="EMBL" id="LFJN01000043">
    <property type="protein sequence ID" value="KPI35208.1"/>
    <property type="molecule type" value="Genomic_DNA"/>
</dbReference>
<dbReference type="Pfam" id="PF02137">
    <property type="entry name" value="A_deamin"/>
    <property type="match status" value="1"/>
</dbReference>
<protein>
    <submittedName>
        <fullName evidence="2">tRNA-specific adenosine deaminase 1</fullName>
    </submittedName>
</protein>
<name>A0A0N0NI18_9EURO</name>
<keyword evidence="3" id="KW-1185">Reference proteome</keyword>
<dbReference type="AlphaFoldDB" id="A0A0N0NI18"/>
<dbReference type="VEuPathDB" id="FungiDB:AB675_10155"/>
<dbReference type="GO" id="GO:0043829">
    <property type="term" value="F:tRNA-specific adenosine-37 deaminase activity"/>
    <property type="evidence" value="ECO:0007669"/>
    <property type="project" value="TreeGrafter"/>
</dbReference>
<dbReference type="Proteomes" id="UP000038010">
    <property type="component" value="Unassembled WGS sequence"/>
</dbReference>
<reference evidence="2 3" key="1">
    <citation type="submission" date="2015-06" db="EMBL/GenBank/DDBJ databases">
        <title>Draft genome of the ant-associated black yeast Phialophora attae CBS 131958.</title>
        <authorList>
            <person name="Moreno L.F."/>
            <person name="Stielow B.J."/>
            <person name="de Hoog S."/>
            <person name="Vicente V.A."/>
            <person name="Weiss V.A."/>
            <person name="de Vries M."/>
            <person name="Cruz L.M."/>
            <person name="Souza E.M."/>
        </authorList>
    </citation>
    <scope>NUCLEOTIDE SEQUENCE [LARGE SCALE GENOMIC DNA]</scope>
    <source>
        <strain evidence="2 3">CBS 131958</strain>
    </source>
</reference>
<dbReference type="OrthoDB" id="10268011at2759"/>
<organism evidence="2 3">
    <name type="scientific">Cyphellophora attinorum</name>
    <dbReference type="NCBI Taxonomy" id="1664694"/>
    <lineage>
        <taxon>Eukaryota</taxon>
        <taxon>Fungi</taxon>
        <taxon>Dikarya</taxon>
        <taxon>Ascomycota</taxon>
        <taxon>Pezizomycotina</taxon>
        <taxon>Eurotiomycetes</taxon>
        <taxon>Chaetothyriomycetidae</taxon>
        <taxon>Chaetothyriales</taxon>
        <taxon>Cyphellophoraceae</taxon>
        <taxon>Cyphellophora</taxon>
    </lineage>
</organism>